<evidence type="ECO:0000313" key="2">
    <source>
        <dbReference type="EMBL" id="CDM06749.1"/>
    </source>
</evidence>
<accession>W6PAL1</accession>
<dbReference type="SMART" id="SM00860">
    <property type="entry name" value="SMI1_KNR4"/>
    <property type="match status" value="1"/>
</dbReference>
<evidence type="ECO:0000313" key="3">
    <source>
        <dbReference type="Proteomes" id="UP000019380"/>
    </source>
</evidence>
<evidence type="ECO:0000259" key="1">
    <source>
        <dbReference type="SMART" id="SM00860"/>
    </source>
</evidence>
<dbReference type="EMBL" id="CBXG010000049">
    <property type="protein sequence ID" value="CDM06749.1"/>
    <property type="molecule type" value="Genomic_DNA"/>
</dbReference>
<dbReference type="Gene3D" id="3.40.1580.10">
    <property type="entry name" value="SMI1/KNR4-like"/>
    <property type="match status" value="1"/>
</dbReference>
<protein>
    <recommendedName>
        <fullName evidence="1">Knr4/Smi1-like domain-containing protein</fullName>
    </recommendedName>
</protein>
<dbReference type="AlphaFoldDB" id="W6PAL1"/>
<dbReference type="Pfam" id="PF14568">
    <property type="entry name" value="SUKH_6"/>
    <property type="match status" value="1"/>
</dbReference>
<proteinExistence type="predicted"/>
<dbReference type="InterPro" id="IPR018958">
    <property type="entry name" value="Knr4/Smi1-like_dom"/>
</dbReference>
<dbReference type="SUPFAM" id="SSF160631">
    <property type="entry name" value="SMI1/KNR4-like"/>
    <property type="match status" value="1"/>
</dbReference>
<dbReference type="Proteomes" id="UP000019380">
    <property type="component" value="Unassembled WGS sequence"/>
</dbReference>
<organism evidence="2 3">
    <name type="scientific">Bacteroides xylanisolvens SD CC 1b</name>
    <dbReference type="NCBI Taxonomy" id="702447"/>
    <lineage>
        <taxon>Bacteria</taxon>
        <taxon>Pseudomonadati</taxon>
        <taxon>Bacteroidota</taxon>
        <taxon>Bacteroidia</taxon>
        <taxon>Bacteroidales</taxon>
        <taxon>Bacteroidaceae</taxon>
        <taxon>Bacteroides</taxon>
    </lineage>
</organism>
<reference evidence="2 3" key="1">
    <citation type="submission" date="2013-12" db="EMBL/GenBank/DDBJ databases">
        <title>Improved hybrid genome assemblies of Bacteroides xylanisolvens SD CC 1b and Bacteroides xylanisolvens SD CC 2a using Illumina and 454 Sequencing.</title>
        <authorList>
            <person name="Ramaraj T."/>
            <person name="Sundararajan A."/>
            <person name="Mudge J."/>
            <person name="Schilkey F.D."/>
            <person name="Delvecchio V."/>
            <person name="Donlon M."/>
            <person name="Ziemer C."/>
        </authorList>
    </citation>
    <scope>NUCLEOTIDE SEQUENCE [LARGE SCALE GENOMIC DNA]</scope>
</reference>
<feature type="domain" description="Knr4/Smi1-like" evidence="1">
    <location>
        <begin position="55"/>
        <end position="193"/>
    </location>
</feature>
<comment type="caution">
    <text evidence="2">The sequence shown here is derived from an EMBL/GenBank/DDBJ whole genome shotgun (WGS) entry which is preliminary data.</text>
</comment>
<dbReference type="InterPro" id="IPR037883">
    <property type="entry name" value="Knr4/Smi1-like_sf"/>
</dbReference>
<sequence>MITTQDNGQAVSCYPLPIKQLKYTIMDKTPFEDFDFSSFWANNEYAQKYYIGTIPTDKQVEEIERELGYKLPQSYIALIKQCNGGEPINKCFPTQTPTSWANNHIAISGIMGIDKDKPYSLCGEMGSRFWIEEWGYPNIGIAICTTPSAGHDMIFLDYSKCGLTGEPSVVHIDEENDYKITTLAASFEEFIRGLVNSKDFES</sequence>
<name>W6PAL1_9BACE</name>
<gene>
    <name evidence="2" type="ORF">BN890_43670</name>
</gene>